<comment type="similarity">
    <text evidence="1">Belongs to the metallophosphoesterase superfamily. YfcE family.</text>
</comment>
<dbReference type="PANTHER" id="PTHR42850:SF2">
    <property type="entry name" value="BLL5683 PROTEIN"/>
    <property type="match status" value="1"/>
</dbReference>
<dbReference type="GO" id="GO:0005737">
    <property type="term" value="C:cytoplasm"/>
    <property type="evidence" value="ECO:0007669"/>
    <property type="project" value="TreeGrafter"/>
</dbReference>
<dbReference type="Gene3D" id="3.60.21.10">
    <property type="match status" value="1"/>
</dbReference>
<evidence type="ECO:0000256" key="1">
    <source>
        <dbReference type="ARBA" id="ARBA00008950"/>
    </source>
</evidence>
<dbReference type="PANTHER" id="PTHR42850">
    <property type="entry name" value="METALLOPHOSPHOESTERASE"/>
    <property type="match status" value="1"/>
</dbReference>
<dbReference type="PIRSF" id="PIRSF000883">
    <property type="entry name" value="Pesterase_MJ0912"/>
    <property type="match status" value="1"/>
</dbReference>
<organism evidence="3">
    <name type="scientific">uncultured Thermomicrobiales bacterium</name>
    <dbReference type="NCBI Taxonomy" id="1645740"/>
    <lineage>
        <taxon>Bacteria</taxon>
        <taxon>Pseudomonadati</taxon>
        <taxon>Thermomicrobiota</taxon>
        <taxon>Thermomicrobia</taxon>
        <taxon>Thermomicrobiales</taxon>
        <taxon>environmental samples</taxon>
    </lineage>
</organism>
<dbReference type="InterPro" id="IPR050126">
    <property type="entry name" value="Ap4A_hydrolase"/>
</dbReference>
<dbReference type="SUPFAM" id="SSF56300">
    <property type="entry name" value="Metallo-dependent phosphatases"/>
    <property type="match status" value="1"/>
</dbReference>
<accession>A0A6J4VN07</accession>
<dbReference type="Pfam" id="PF12850">
    <property type="entry name" value="Metallophos_2"/>
    <property type="match status" value="1"/>
</dbReference>
<dbReference type="InterPro" id="IPR029052">
    <property type="entry name" value="Metallo-depent_PP-like"/>
</dbReference>
<dbReference type="InterPro" id="IPR024654">
    <property type="entry name" value="Calcineurin-like_PHP_lpxH"/>
</dbReference>
<gene>
    <name evidence="3" type="ORF">AVDCRST_MAG87-3321</name>
</gene>
<dbReference type="AlphaFoldDB" id="A0A6J4VN07"/>
<sequence length="256" mass="27841">MSSSPARLAILSDIHGNSAATEAVLADIDTVRSTAGEAMAPSAIHCLGDLVGYGARPNESIDLIRDRAIPTIMGNYDDGVGFDRDDCGCAYKDDNERERGQQSLMWTRSVVTDDRKAWLRSLPPEVRLDVHGVRLRLVHGSPRRMNEYLFADRDPASLARIARSADCDVLLFGHTHIPWSRRIEDVLMVNTGSVGKPKDGDPRAGWVLLTIGPGGEVTVEMRRVTYDIPAMATAIRAAPGLPDHYAADIETGGRAP</sequence>
<dbReference type="InterPro" id="IPR011152">
    <property type="entry name" value="Pesterase_MJ0912"/>
</dbReference>
<evidence type="ECO:0000313" key="3">
    <source>
        <dbReference type="EMBL" id="CAA9580767.1"/>
    </source>
</evidence>
<reference evidence="3" key="1">
    <citation type="submission" date="2020-02" db="EMBL/GenBank/DDBJ databases">
        <authorList>
            <person name="Meier V. D."/>
        </authorList>
    </citation>
    <scope>NUCLEOTIDE SEQUENCE</scope>
    <source>
        <strain evidence="3">AVDCRST_MAG87</strain>
    </source>
</reference>
<dbReference type="EMBL" id="CADCWJ010000729">
    <property type="protein sequence ID" value="CAA9580767.1"/>
    <property type="molecule type" value="Genomic_DNA"/>
</dbReference>
<feature type="domain" description="Calcineurin-like phosphoesterase" evidence="2">
    <location>
        <begin position="7"/>
        <end position="210"/>
    </location>
</feature>
<dbReference type="GO" id="GO:0016791">
    <property type="term" value="F:phosphatase activity"/>
    <property type="evidence" value="ECO:0007669"/>
    <property type="project" value="TreeGrafter"/>
</dbReference>
<evidence type="ECO:0000259" key="2">
    <source>
        <dbReference type="Pfam" id="PF12850"/>
    </source>
</evidence>
<name>A0A6J4VN07_9BACT</name>
<protein>
    <submittedName>
        <fullName evidence="3">Phosphodiesterase, MJ0936 family</fullName>
    </submittedName>
</protein>
<proteinExistence type="inferred from homology"/>